<reference evidence="4 5" key="1">
    <citation type="submission" date="2018-09" db="EMBL/GenBank/DDBJ databases">
        <title>Genome sequencing of Nocardioides immobilis CCTCC AB 2017083 for comparison to Nocardioides silvaticus.</title>
        <authorList>
            <person name="Li C."/>
            <person name="Wang G."/>
        </authorList>
    </citation>
    <scope>NUCLEOTIDE SEQUENCE [LARGE SCALE GENOMIC DNA]</scope>
    <source>
        <strain evidence="4 5">CCTCC AB 2017083</strain>
    </source>
</reference>
<sequence>MPSPAPSTPGPIIVTGGTGGLGSAICRRLAGDGARIAFTYKARTETAAALVDELTDLGASARADAVDLQDAVVTQRYIDGVTADWGGVGTVIHAAGPYIPMVHLSKVPPAQFKEALDAEVVGFFNVISGSLPALRESAGSVVAVTTAATSRYPVRDGLSAGPKAAIESLVRGFAAEEGRFGVRLNCVGPGMLTDGMAERLISTGELDERALAMARSNIPLRRFGTADDIAEAVAFLASDRAKFISGQKIDVDGGYGV</sequence>
<dbReference type="Gene3D" id="3.40.50.720">
    <property type="entry name" value="NAD(P)-binding Rossmann-like Domain"/>
    <property type="match status" value="1"/>
</dbReference>
<dbReference type="InterPro" id="IPR036291">
    <property type="entry name" value="NAD(P)-bd_dom_sf"/>
</dbReference>
<dbReference type="OrthoDB" id="517007at2"/>
<dbReference type="RefSeq" id="WP_118923437.1">
    <property type="nucleotide sequence ID" value="NZ_QXGH01000010.1"/>
</dbReference>
<dbReference type="CDD" id="cd05233">
    <property type="entry name" value="SDR_c"/>
    <property type="match status" value="1"/>
</dbReference>
<evidence type="ECO:0000313" key="4">
    <source>
        <dbReference type="EMBL" id="RHW28424.1"/>
    </source>
</evidence>
<dbReference type="InterPro" id="IPR002347">
    <property type="entry name" value="SDR_fam"/>
</dbReference>
<feature type="domain" description="Ketoreductase" evidence="3">
    <location>
        <begin position="10"/>
        <end position="169"/>
    </location>
</feature>
<dbReference type="PANTHER" id="PTHR43639:SF1">
    <property type="entry name" value="SHORT-CHAIN DEHYDROGENASE_REDUCTASE FAMILY PROTEIN"/>
    <property type="match status" value="1"/>
</dbReference>
<dbReference type="PRINTS" id="PR00081">
    <property type="entry name" value="GDHRDH"/>
</dbReference>
<dbReference type="Pfam" id="PF13561">
    <property type="entry name" value="adh_short_C2"/>
    <property type="match status" value="1"/>
</dbReference>
<dbReference type="GO" id="GO:0016491">
    <property type="term" value="F:oxidoreductase activity"/>
    <property type="evidence" value="ECO:0007669"/>
    <property type="project" value="UniProtKB-KW"/>
</dbReference>
<name>A0A417Y7I7_9ACTN</name>
<dbReference type="AlphaFoldDB" id="A0A417Y7I7"/>
<protein>
    <submittedName>
        <fullName evidence="4">SDR family oxidoreductase</fullName>
    </submittedName>
</protein>
<accession>A0A417Y7I7</accession>
<organism evidence="4 5">
    <name type="scientific">Nocardioides immobilis</name>
    <dbReference type="NCBI Taxonomy" id="2049295"/>
    <lineage>
        <taxon>Bacteria</taxon>
        <taxon>Bacillati</taxon>
        <taxon>Actinomycetota</taxon>
        <taxon>Actinomycetes</taxon>
        <taxon>Propionibacteriales</taxon>
        <taxon>Nocardioidaceae</taxon>
        <taxon>Nocardioides</taxon>
    </lineage>
</organism>
<keyword evidence="5" id="KW-1185">Reference proteome</keyword>
<evidence type="ECO:0000256" key="2">
    <source>
        <dbReference type="ARBA" id="ARBA00023002"/>
    </source>
</evidence>
<dbReference type="SUPFAM" id="SSF51735">
    <property type="entry name" value="NAD(P)-binding Rossmann-fold domains"/>
    <property type="match status" value="1"/>
</dbReference>
<gene>
    <name evidence="4" type="ORF">D0Z08_05575</name>
</gene>
<dbReference type="Proteomes" id="UP000283644">
    <property type="component" value="Unassembled WGS sequence"/>
</dbReference>
<dbReference type="EMBL" id="QXGH01000010">
    <property type="protein sequence ID" value="RHW28424.1"/>
    <property type="molecule type" value="Genomic_DNA"/>
</dbReference>
<comment type="similarity">
    <text evidence="1">Belongs to the short-chain dehydrogenases/reductases (SDR) family.</text>
</comment>
<keyword evidence="2" id="KW-0560">Oxidoreductase</keyword>
<dbReference type="InterPro" id="IPR057326">
    <property type="entry name" value="KR_dom"/>
</dbReference>
<evidence type="ECO:0000259" key="3">
    <source>
        <dbReference type="SMART" id="SM00822"/>
    </source>
</evidence>
<dbReference type="SMART" id="SM00822">
    <property type="entry name" value="PKS_KR"/>
    <property type="match status" value="1"/>
</dbReference>
<comment type="caution">
    <text evidence="4">The sequence shown here is derived from an EMBL/GenBank/DDBJ whole genome shotgun (WGS) entry which is preliminary data.</text>
</comment>
<dbReference type="PANTHER" id="PTHR43639">
    <property type="entry name" value="OXIDOREDUCTASE, SHORT-CHAIN DEHYDROGENASE/REDUCTASE FAMILY (AFU_ORTHOLOGUE AFUA_5G02870)"/>
    <property type="match status" value="1"/>
</dbReference>
<proteinExistence type="inferred from homology"/>
<evidence type="ECO:0000256" key="1">
    <source>
        <dbReference type="ARBA" id="ARBA00006484"/>
    </source>
</evidence>
<evidence type="ECO:0000313" key="5">
    <source>
        <dbReference type="Proteomes" id="UP000283644"/>
    </source>
</evidence>